<dbReference type="AlphaFoldDB" id="A0A9K3M8G2"/>
<organism evidence="2 3">
    <name type="scientific">Nitzschia inconspicua</name>
    <dbReference type="NCBI Taxonomy" id="303405"/>
    <lineage>
        <taxon>Eukaryota</taxon>
        <taxon>Sar</taxon>
        <taxon>Stramenopiles</taxon>
        <taxon>Ochrophyta</taxon>
        <taxon>Bacillariophyta</taxon>
        <taxon>Bacillariophyceae</taxon>
        <taxon>Bacillariophycidae</taxon>
        <taxon>Bacillariales</taxon>
        <taxon>Bacillariaceae</taxon>
        <taxon>Nitzschia</taxon>
    </lineage>
</organism>
<dbReference type="Pfam" id="PF00023">
    <property type="entry name" value="Ank"/>
    <property type="match status" value="1"/>
</dbReference>
<gene>
    <name evidence="2" type="ORF">IV203_013166</name>
</gene>
<dbReference type="Proteomes" id="UP000693970">
    <property type="component" value="Unassembled WGS sequence"/>
</dbReference>
<feature type="compositionally biased region" description="Polar residues" evidence="1">
    <location>
        <begin position="210"/>
        <end position="219"/>
    </location>
</feature>
<protein>
    <submittedName>
        <fullName evidence="2">Ankyrin repeat domain protein</fullName>
    </submittedName>
</protein>
<reference evidence="2" key="2">
    <citation type="submission" date="2021-04" db="EMBL/GenBank/DDBJ databases">
        <authorList>
            <person name="Podell S."/>
        </authorList>
    </citation>
    <scope>NUCLEOTIDE SEQUENCE</scope>
    <source>
        <strain evidence="2">Hildebrandi</strain>
    </source>
</reference>
<dbReference type="OrthoDB" id="194358at2759"/>
<feature type="compositionally biased region" description="Polar residues" evidence="1">
    <location>
        <begin position="33"/>
        <end position="49"/>
    </location>
</feature>
<accession>A0A9K3M8G2</accession>
<feature type="compositionally biased region" description="Pro residues" evidence="1">
    <location>
        <begin position="190"/>
        <end position="199"/>
    </location>
</feature>
<comment type="caution">
    <text evidence="2">The sequence shown here is derived from an EMBL/GenBank/DDBJ whole genome shotgun (WGS) entry which is preliminary data.</text>
</comment>
<feature type="compositionally biased region" description="Polar residues" evidence="1">
    <location>
        <begin position="1"/>
        <end position="10"/>
    </location>
</feature>
<dbReference type="InterPro" id="IPR002110">
    <property type="entry name" value="Ankyrin_rpt"/>
</dbReference>
<reference evidence="2" key="1">
    <citation type="journal article" date="2021" name="Sci. Rep.">
        <title>Diploid genomic architecture of Nitzschia inconspicua, an elite biomass production diatom.</title>
        <authorList>
            <person name="Oliver A."/>
            <person name="Podell S."/>
            <person name="Pinowska A."/>
            <person name="Traller J.C."/>
            <person name="Smith S.R."/>
            <person name="McClure R."/>
            <person name="Beliaev A."/>
            <person name="Bohutskyi P."/>
            <person name="Hill E.A."/>
            <person name="Rabines A."/>
            <person name="Zheng H."/>
            <person name="Allen L.Z."/>
            <person name="Kuo A."/>
            <person name="Grigoriev I.V."/>
            <person name="Allen A.E."/>
            <person name="Hazlebeck D."/>
            <person name="Allen E.E."/>
        </authorList>
    </citation>
    <scope>NUCLEOTIDE SEQUENCE</scope>
    <source>
        <strain evidence="2">Hildebrandi</strain>
    </source>
</reference>
<dbReference type="PANTHER" id="PTHR24121:SF21">
    <property type="entry name" value="ANKYRIN REPEAT FAMILY PROTEIN"/>
    <property type="match status" value="1"/>
</dbReference>
<dbReference type="PANTHER" id="PTHR24121">
    <property type="entry name" value="NO MECHANORECEPTOR POTENTIAL C, ISOFORM D-RELATED"/>
    <property type="match status" value="1"/>
</dbReference>
<keyword evidence="3" id="KW-1185">Reference proteome</keyword>
<name>A0A9K3M8G2_9STRA</name>
<evidence type="ECO:0000313" key="2">
    <source>
        <dbReference type="EMBL" id="KAG7374071.1"/>
    </source>
</evidence>
<evidence type="ECO:0000313" key="3">
    <source>
        <dbReference type="Proteomes" id="UP000693970"/>
    </source>
</evidence>
<feature type="region of interest" description="Disordered" evidence="1">
    <location>
        <begin position="1"/>
        <end position="59"/>
    </location>
</feature>
<evidence type="ECO:0000256" key="1">
    <source>
        <dbReference type="SAM" id="MobiDB-lite"/>
    </source>
</evidence>
<dbReference type="SMART" id="SM00248">
    <property type="entry name" value="ANK"/>
    <property type="match status" value="15"/>
</dbReference>
<feature type="region of interest" description="Disordered" evidence="1">
    <location>
        <begin position="187"/>
        <end position="219"/>
    </location>
</feature>
<dbReference type="EMBL" id="JAGRRH010000001">
    <property type="protein sequence ID" value="KAG7374071.1"/>
    <property type="molecule type" value="Genomic_DNA"/>
</dbReference>
<dbReference type="Pfam" id="PF12796">
    <property type="entry name" value="Ank_2"/>
    <property type="match status" value="1"/>
</dbReference>
<proteinExistence type="predicted"/>
<sequence length="1121" mass="123528">MENQGINAAENSDPRNDNDLPAAEEIVDDSVPTAHQGTTTTSNHSNDINSLEDRPTQRRRVDWIPQQQGEAVVDVPESRITEAGPVAAVLLQGQHGRSELPDAVVNFGDDYLFEHLDLWDRPNGDDGDDDDDDDVDIGGFQQRLRQRAQAQFLHRNDVDHEQMGDGAIRDEIQHSLVRDEHANIAFPAAPRQPEPPNQPPDAAASDLVANPNNDPQQEYEQQQIGIPFPVPMNMVGDQGEDILPEEENVEISSHLFDLTREGRLCSCTREAWLDGGCNVVVRQCQENPMQTQYSSPHLRSPLHEACWRNACRHIVRALLSAFPEAASEKDVAGNTPLHLAFVYFSSHHSGYQDIEEVVDQLLTAHSDVHTNFDMNTPLHMACMASEGVVHPGVISKLVKSLDSCASLINYKNQTPLVLHCKRPSASVQIAEILLRAAPNTLEVLDSNGWAPIHYAAANANIPLLQYLTNSYQNEARILTSNQETALHILCRLHSKLSPVVAAPQRIDSGLAGGRPERSTDVVEAVKLLISAHPQAVTVTELVGRYTPLHLLCKGGDSASLSQVLRVLLDADSSVVNKSDREGYLPLHHACEAGCDSDIIHMLLKSSRVTATALTGKYDTALSLACSCNKSVASVKLLVEAFPKALSLRNNYGFAPIHCVCRAHLPRMGIVEILLDACPSSVFLKTISGETPIHLLSSNRGASIGILHFLTRVQNNEQPKREEETDTGSITFADIIISGPTTNRIENTPLHDACFQGSHFGQIETLVLSNPEWVSTLNKAGFTPLQILCKNGRLDEQLVSLFFTVGGAEAFAVIDPNHNTPLHSAIRQDARIDTLRCIIRANPEALLAKTQNGDTPLHLACFRKVGVEIVRELAMATSCGNTSLLLLPNVGGQTPIGIALEEFRNTLRLYDGCFVSREYSPRENRAFEVLATLVKMLYYGPVRCQRPENERLSLLHASLALHRRGVRLDPIFIQTVIRRHPGDAFVADEQGDFACHIEASIPVEKMPILNGEMICRGKFCKKKCHERSGVLSMLLDVNPGATKHRNRQHQFPLGLMINNGRNWNQSNAVAVALRSYPPALHWYKELDDGTLPSVLARIGKDCGSDTIFSLLRSRPGLFDKKN</sequence>